<feature type="compositionally biased region" description="Polar residues" evidence="5">
    <location>
        <begin position="2008"/>
        <end position="2017"/>
    </location>
</feature>
<feature type="region of interest" description="C-terminal hotdog fold" evidence="4">
    <location>
        <begin position="2951"/>
        <end position="3091"/>
    </location>
</feature>
<evidence type="ECO:0000256" key="2">
    <source>
        <dbReference type="ARBA" id="ARBA00022553"/>
    </source>
</evidence>
<feature type="domain" description="Carrier" evidence="6">
    <location>
        <begin position="1918"/>
        <end position="1994"/>
    </location>
</feature>
<dbReference type="InterPro" id="IPR014030">
    <property type="entry name" value="Ketoacyl_synth_N"/>
</dbReference>
<dbReference type="PANTHER" id="PTHR43074">
    <property type="entry name" value="OMEGA-3 POLYUNSATURATED FATTY ACID SYNTHASE PFAB-RELATED"/>
    <property type="match status" value="1"/>
</dbReference>
<dbReference type="InterPro" id="IPR049900">
    <property type="entry name" value="PKS_mFAS_DH"/>
</dbReference>
<dbReference type="InterPro" id="IPR001227">
    <property type="entry name" value="Ac_transferase_dom_sf"/>
</dbReference>
<dbReference type="InterPro" id="IPR036291">
    <property type="entry name" value="NAD(P)-bd_dom_sf"/>
</dbReference>
<gene>
    <name evidence="9" type="ORF">CFX0092_A3242</name>
</gene>
<dbReference type="InterPro" id="IPR020841">
    <property type="entry name" value="PKS_Beta-ketoAc_synthase_dom"/>
</dbReference>
<dbReference type="SUPFAM" id="SSF52151">
    <property type="entry name" value="FabD/lysophospholipase-like"/>
    <property type="match status" value="1"/>
</dbReference>
<feature type="compositionally biased region" description="Low complexity" evidence="5">
    <location>
        <begin position="1790"/>
        <end position="1800"/>
    </location>
</feature>
<dbReference type="InterPro" id="IPR014031">
    <property type="entry name" value="Ketoacyl_synth_C"/>
</dbReference>
<feature type="domain" description="Ketosynthase family 3 (KS3)" evidence="7">
    <location>
        <begin position="5"/>
        <end position="465"/>
    </location>
</feature>
<feature type="domain" description="Carrier" evidence="6">
    <location>
        <begin position="2032"/>
        <end position="2108"/>
    </location>
</feature>
<proteinExistence type="predicted"/>
<dbReference type="Pfam" id="PF14765">
    <property type="entry name" value="PS-DH"/>
    <property type="match status" value="1"/>
</dbReference>
<organism evidence="9 10">
    <name type="scientific">Candidatus Promineifilum breve</name>
    <dbReference type="NCBI Taxonomy" id="1806508"/>
    <lineage>
        <taxon>Bacteria</taxon>
        <taxon>Bacillati</taxon>
        <taxon>Chloroflexota</taxon>
        <taxon>Ardenticatenia</taxon>
        <taxon>Candidatus Promineifilales</taxon>
        <taxon>Candidatus Promineifilaceae</taxon>
        <taxon>Candidatus Promineifilum</taxon>
    </lineage>
</organism>
<sequence length="3092" mass="332545">MDSADRAIAIVGVGAILPDAPSAAAFWDNIVGKRYSISEIPPGRWSVADYYDPDPKAPDKTYSKIGGWVRDFAFDWKRFRMPPKVAAAMDEAQQWAVTIAADALADYGYPDRPLDTDRTGVILGTAMGGELHYVTSQRIFFPEFARWLRSAPEFRKLSPATQTALVEQFHQALEMDIPPISEDSMPGELANIVSGRVANVLNLRGPNYITDAACASSFAAVEAAIQLLTEHKVDAILTGGVDRNMGINSFVKFCKIGALSATGTRPFGDGADGFVMGEGAAAFLLKRLEDAERAGDKIYAVIRGAAGSSDGKGKGITAPNPIGQQLAVNRAWQAAGLDPATATLIEAHGTSTRVGDVVEVESLATSFCAAPRGSIGLGSAKSNIGHLKAGAGAAGLLKTTLALYHQILPPTLNAKPSNPNIDFAATPFYTVDEPREWTPRNGDPRRAGVSAYGFGGTNFHLVMEEHVPGMLTQRPKQFAGVSLNAGEQAASGEWRVASGASPSDLQPATRNLPPLPPRGILALGANSPDELKTKLDETLVRVEAGWTPPRALPRAIDIRAKERLVIDFGDHAELLDRLQKARKVMGFDTTQAWKAMEAQGIFRGRGPKPGKLAFLFPGQGSQYVNMGRELAAVSPTVQRTLDEADAIMQPILGRALSSYLFIDSDDKAAVSQANFDLMQTEITQPAMLTLDEAIRRLLADYGFHPDVVMGHSLGEYGALVAAGILPFAQALEAAAGRGREMARVKMDDNGWMAAVLAPYEVVEATLREVGGYVVPANINSNTQAVIGGESKAVEAAIKLFQERGYQAMQLPVSHAFHTRIVAPASAPLRKMLDRMDITPPRLPLVANVTGDFYPANETEIKDLLERQIASPVQWVKGLQTMYAAGVRVFIEVGPKRALRGFVKDVFGDREDVVALMTNHPKGGELPTFNQALCGLYAAGYGAEETTTDHRPQTAKETTPVIRQAAEVEMKATVAPTVVADGSDMNNNSQTTAPAPSIDALAQALAQALQSNNHAERRAYDRNETPLGSVIISGTGLGLPGANKPVMDPDNALRILRGEQFVDLIPERFRNQIVNKRITRVVKGEDGSGRFETITDPAEVIKLAGRPGPFDLAEEYGVPAELIEALDVTSQLAIAAGLDALREAGIPLVQTYKRTSTGKHLPERWMLPEALRDETGVIFASAFPGGDRFADEFTRYYTYRNRVEQLETLEDLRNYTTDGATLSELSRRITELRDTLEREPYVFDRRFLFRILSMGHSQFAQYIGARGPNTQVNAACASTAQAIAIAEDWIRNGRCRRVVVVGGDDVTGEHLLEWVGAGFLSVGAATTKDQVSEAALPFDRRRHGTIMGMGACGLVVESEDAVRERGMRGIVELLSSETSNSAFHGTRLDVQHIGMVMDNLVSAGERRFGLNRHAIAAQTVFMSHETYTPARGGSASAEINALRQTFGDAANNIIISNTKGFTGHAMGVGVEDVIAVKILEHGIVPPVPNFREVDPELGALNLSRGGRYPVQYAIHLGAGFGSQIAMTFTRRIPGNLDRVDNKPLYRQWLAEVSGYETAETEVVKRVLRVAAQGAPTKQPAPSRWPAGTGPTMRARVGGETAPDSQPLRMVIQPTARPVAAPKVEPAPVAKVEPAPAREPVLPPTFVGEPIAPPEPKATTDHRPQTAAREPEPQVTPAVVTVQPPSVVASADPVADKVLEIVAGQTGYPIEMLDFDLDMEADLGIDTVKQAETFLAIRQAFDIPRRDDMKLRDYPTLAAVIGFVRENRPDLAAPTTDDRPQTTDNGQQAVAPPVVGRPSSVVPSTDPIADKVLAIVAAQTGYPIEMLDYDLDMEADLGIDTVKQAETFLAIRQTFDIPRRDDLKLRDYPTLAAVIGFVRQNRPDLAAPTTDDRPQTTDNGQQTVAPTVVGRPASVVPSTDPIAEKVLAIVAAQTGYPQEMLELDLDMEADLGIDTVKQAETFLAIRQTFDIPRRDDLKLRDYPTLGAVIGFVRQNRPDLAAPTTDDRPQTTDNGQQTVAPTVVGRPSSVVPSTDPIAEKVLAIVAAQTGYPQEMLELDLDMEADLGIDTVKQAETFLAIRQTFDIPRRDDLKLRDYPTLGAVIGFVRQNRPDLAAPTTDDRPQTTDNGQQTVAPTVVGRPSSAVSSADPVTEKVLAIVAEQTGYPQEMLELDLDMEADLGIDTVKQAETFLAIRQMFDIPRRDDLKLRDYPTLAAVIGFVRENRPDLAEQGSGGAGEQGSKPAPAATAQPLAAVSAIQPTYTIEDADTMPRRIPVPSLRPGLDLCMPTGVTLNADSRVVVMLDRGGVGKALVARLEKLGVTALVIDEPPAAEALEAQLQTWLADGPIQGVYWLPALDVEPELDTMELDTWRELNRIRVKNLYVTMRTLYEAINKPGTFLVSATRLGGLHGYGPNGATAPLGGAVSGFTKAYKRERGDVLVKVVDFENGRKTAGPADMLIAETLSDPGVVEVGLYEDKRYTVTLIEEPAADGQPGLTLGPDSVFVVTGAAGGITSAIIGDLAAAGGGTFYLLDLVAEPARDDQQIALFRQGKDALKTHLIADAKAKGEKVTPAQIDKQIMIVERNEAALRAIESVEAAGGTAHYRSVNLLDGPALAAVVAEIRAQYGRIDVLVHAGGIEISRALPDKDYNQFSLVFDIKADGFFSLLRAAKDMPIGATVAFSSVAGRFGNNGQTDYSAANDLLCKLTSSLRRWRPDTKGIVIDWTAWGEIGMATRGSIPKIMEMAGIDMLPPAAGVPTVRRELVAGGYRGEIVVGGRLGIMAAEWDETGGLDPAKANEWLAGQQPPRVMLGKISAAHLYGGLAVETTLDPNAQPFLYDHAMEGTPLLPGVMGTEAFGQLATALAPGYRVAAIYDEQFHAPFKFYRMENQTLYLSAIATPVGENKLVVRAALRSVRDLGKPGLPPQEKLHFTAKVLLDQATDQPVIDFTPPAAESLPITAEAVYRVYFHGPAYQVVERAGVSGDTAIGLMTANLPPNTAPAEAASVMAPRLIELCFQTAGVWDIQTTGTMALPLGLDSVTAYRQPVEANGQRLYALVTAVDGGERYDAQVVDESGAVYVVLQGYRTVDLPGRVALS</sequence>
<accession>A0A160T873</accession>
<dbReference type="SUPFAM" id="SSF53901">
    <property type="entry name" value="Thiolase-like"/>
    <property type="match status" value="3"/>
</dbReference>
<keyword evidence="10" id="KW-1185">Reference proteome</keyword>
<protein>
    <submittedName>
        <fullName evidence="9">Beta-ketoacyl synthase</fullName>
    </submittedName>
</protein>
<dbReference type="EMBL" id="LN890655">
    <property type="protein sequence ID" value="CUS05120.2"/>
    <property type="molecule type" value="Genomic_DNA"/>
</dbReference>
<evidence type="ECO:0000259" key="8">
    <source>
        <dbReference type="PROSITE" id="PS52019"/>
    </source>
</evidence>
<dbReference type="Proteomes" id="UP000215027">
    <property type="component" value="Chromosome I"/>
</dbReference>
<dbReference type="InterPro" id="IPR016035">
    <property type="entry name" value="Acyl_Trfase/lysoPLipase"/>
</dbReference>
<dbReference type="SMART" id="SM00825">
    <property type="entry name" value="PKS_KS"/>
    <property type="match status" value="1"/>
</dbReference>
<dbReference type="Pfam" id="PF00698">
    <property type="entry name" value="Acyl_transf_1"/>
    <property type="match status" value="1"/>
</dbReference>
<feature type="compositionally biased region" description="Polar residues" evidence="5">
    <location>
        <begin position="2122"/>
        <end position="2131"/>
    </location>
</feature>
<feature type="region of interest" description="Disordered" evidence="5">
    <location>
        <begin position="2225"/>
        <end position="2247"/>
    </location>
</feature>
<dbReference type="InterPro" id="IPR036736">
    <property type="entry name" value="ACP-like_sf"/>
</dbReference>
<dbReference type="PROSITE" id="PS00606">
    <property type="entry name" value="KS3_1"/>
    <property type="match status" value="2"/>
</dbReference>
<dbReference type="InterPro" id="IPR018201">
    <property type="entry name" value="Ketoacyl_synth_AS"/>
</dbReference>
<dbReference type="Gene3D" id="3.40.366.10">
    <property type="entry name" value="Malonyl-Coenzyme A Acyl Carrier Protein, domain 2"/>
    <property type="match status" value="1"/>
</dbReference>
<dbReference type="PANTHER" id="PTHR43074:SF1">
    <property type="entry name" value="BETA-KETOACYL SYNTHASE FAMILY PROTEIN-RELATED"/>
    <property type="match status" value="1"/>
</dbReference>
<dbReference type="SUPFAM" id="SSF47336">
    <property type="entry name" value="ACP-like"/>
    <property type="match status" value="5"/>
</dbReference>
<dbReference type="CDD" id="cd00833">
    <property type="entry name" value="PKS"/>
    <property type="match status" value="1"/>
</dbReference>
<feature type="domain" description="Ketosynthase family 3 (KS3)" evidence="7">
    <location>
        <begin position="1026"/>
        <end position="1530"/>
    </location>
</feature>
<feature type="region of interest" description="Disordered" evidence="5">
    <location>
        <begin position="1881"/>
        <end position="1901"/>
    </location>
</feature>
<comment type="caution">
    <text evidence="4">Lacks conserved residue(s) required for the propagation of feature annotation.</text>
</comment>
<feature type="region of interest" description="Disordered" evidence="5">
    <location>
        <begin position="1767"/>
        <end position="1800"/>
    </location>
</feature>
<feature type="domain" description="PKS/mFAS DH" evidence="8">
    <location>
        <begin position="2804"/>
        <end position="3091"/>
    </location>
</feature>
<dbReference type="Pfam" id="PF08659">
    <property type="entry name" value="KR"/>
    <property type="match status" value="1"/>
</dbReference>
<dbReference type="InterPro" id="IPR009081">
    <property type="entry name" value="PP-bd_ACP"/>
</dbReference>
<dbReference type="CDD" id="cd08953">
    <property type="entry name" value="KR_2_SDR_x"/>
    <property type="match status" value="1"/>
</dbReference>
<dbReference type="Gene3D" id="3.30.70.250">
    <property type="entry name" value="Malonyl-CoA ACP transacylase, ACP-binding"/>
    <property type="match status" value="1"/>
</dbReference>
<feature type="region of interest" description="Disordered" evidence="5">
    <location>
        <begin position="1994"/>
        <end position="2017"/>
    </location>
</feature>
<dbReference type="KEGG" id="pbf:CFX0092_A3242"/>
<evidence type="ECO:0000259" key="7">
    <source>
        <dbReference type="PROSITE" id="PS52004"/>
    </source>
</evidence>
<dbReference type="RefSeq" id="WP_095044368.1">
    <property type="nucleotide sequence ID" value="NZ_LN890655.1"/>
</dbReference>
<feature type="region of interest" description="Disordered" evidence="5">
    <location>
        <begin position="2108"/>
        <end position="2143"/>
    </location>
</feature>
<feature type="region of interest" description="N-terminal hotdog fold" evidence="4">
    <location>
        <begin position="2804"/>
        <end position="2938"/>
    </location>
</feature>
<dbReference type="GO" id="GO:0004315">
    <property type="term" value="F:3-oxoacyl-[acyl-carrier-protein] synthase activity"/>
    <property type="evidence" value="ECO:0007669"/>
    <property type="project" value="InterPro"/>
</dbReference>
<keyword evidence="1" id="KW-0596">Phosphopantetheine</keyword>
<dbReference type="InterPro" id="IPR042104">
    <property type="entry name" value="PKS_dehydratase_sf"/>
</dbReference>
<dbReference type="InterPro" id="IPR013968">
    <property type="entry name" value="PKS_KR"/>
</dbReference>
<evidence type="ECO:0000256" key="1">
    <source>
        <dbReference type="ARBA" id="ARBA00022450"/>
    </source>
</evidence>
<evidence type="ECO:0000259" key="6">
    <source>
        <dbReference type="PROSITE" id="PS50075"/>
    </source>
</evidence>
<feature type="compositionally biased region" description="Low complexity" evidence="5">
    <location>
        <begin position="2236"/>
        <end position="2247"/>
    </location>
</feature>
<dbReference type="Gene3D" id="3.40.47.10">
    <property type="match status" value="2"/>
</dbReference>
<dbReference type="Gene3D" id="3.40.50.720">
    <property type="entry name" value="NAD(P)-binding Rossmann-like Domain"/>
    <property type="match status" value="1"/>
</dbReference>
<evidence type="ECO:0000256" key="5">
    <source>
        <dbReference type="SAM" id="MobiDB-lite"/>
    </source>
</evidence>
<reference evidence="9" key="1">
    <citation type="submission" date="2016-01" db="EMBL/GenBank/DDBJ databases">
        <authorList>
            <person name="Mcilroy J.S."/>
            <person name="Karst M S."/>
            <person name="Albertsen M."/>
        </authorList>
    </citation>
    <scope>NUCLEOTIDE SEQUENCE</scope>
    <source>
        <strain evidence="9">Cfx-K</strain>
    </source>
</reference>
<feature type="domain" description="Carrier" evidence="6">
    <location>
        <begin position="2146"/>
        <end position="2222"/>
    </location>
</feature>
<evidence type="ECO:0000313" key="9">
    <source>
        <dbReference type="EMBL" id="CUS05120.2"/>
    </source>
</evidence>
<dbReference type="Gene3D" id="3.10.129.110">
    <property type="entry name" value="Polyketide synthase dehydratase"/>
    <property type="match status" value="1"/>
</dbReference>
<name>A0A160T873_9CHLR</name>
<dbReference type="InterPro" id="IPR052568">
    <property type="entry name" value="PKS-FAS_Synthase"/>
</dbReference>
<dbReference type="InterPro" id="IPR016036">
    <property type="entry name" value="Malonyl_transacylase_ACP-bd"/>
</dbReference>
<dbReference type="PROSITE" id="PS50075">
    <property type="entry name" value="CARRIER"/>
    <property type="match status" value="4"/>
</dbReference>
<evidence type="ECO:0000256" key="3">
    <source>
        <dbReference type="ARBA" id="ARBA00022679"/>
    </source>
</evidence>
<dbReference type="SUPFAM" id="SSF55048">
    <property type="entry name" value="Probable ACP-binding domain of malonyl-CoA ACP transacylase"/>
    <property type="match status" value="1"/>
</dbReference>
<dbReference type="SMART" id="SM00822">
    <property type="entry name" value="PKS_KR"/>
    <property type="match status" value="1"/>
</dbReference>
<feature type="region of interest" description="Disordered" evidence="5">
    <location>
        <begin position="1638"/>
        <end position="1675"/>
    </location>
</feature>
<keyword evidence="2" id="KW-0597">Phosphoprotein</keyword>
<dbReference type="PROSITE" id="PS52019">
    <property type="entry name" value="PKS_MFAS_DH"/>
    <property type="match status" value="1"/>
</dbReference>
<dbReference type="InterPro" id="IPR014043">
    <property type="entry name" value="Acyl_transferase_dom"/>
</dbReference>
<evidence type="ECO:0000313" key="10">
    <source>
        <dbReference type="Proteomes" id="UP000215027"/>
    </source>
</evidence>
<dbReference type="InterPro" id="IPR049551">
    <property type="entry name" value="PKS_DH_C"/>
</dbReference>
<dbReference type="PROSITE" id="PS52004">
    <property type="entry name" value="KS3_2"/>
    <property type="match status" value="2"/>
</dbReference>
<feature type="domain" description="Carrier" evidence="6">
    <location>
        <begin position="1687"/>
        <end position="1766"/>
    </location>
</feature>
<evidence type="ECO:0000256" key="4">
    <source>
        <dbReference type="PROSITE-ProRule" id="PRU01363"/>
    </source>
</evidence>
<dbReference type="InterPro" id="IPR016039">
    <property type="entry name" value="Thiolase-like"/>
</dbReference>
<dbReference type="GO" id="GO:0006633">
    <property type="term" value="P:fatty acid biosynthetic process"/>
    <property type="evidence" value="ECO:0007669"/>
    <property type="project" value="InterPro"/>
</dbReference>
<dbReference type="SMART" id="SM00827">
    <property type="entry name" value="PKS_AT"/>
    <property type="match status" value="1"/>
</dbReference>
<keyword evidence="3" id="KW-0808">Transferase</keyword>
<dbReference type="Pfam" id="PF00109">
    <property type="entry name" value="ketoacyl-synt"/>
    <property type="match status" value="2"/>
</dbReference>
<dbReference type="SUPFAM" id="SSF51735">
    <property type="entry name" value="NAD(P)-binding Rossmann-fold domains"/>
    <property type="match status" value="2"/>
</dbReference>
<feature type="compositionally biased region" description="Basic and acidic residues" evidence="5">
    <location>
        <begin position="1656"/>
        <end position="1670"/>
    </location>
</feature>
<dbReference type="Pfam" id="PF02801">
    <property type="entry name" value="Ketoacyl-synt_C"/>
    <property type="match status" value="2"/>
</dbReference>
<dbReference type="InterPro" id="IPR057326">
    <property type="entry name" value="KR_dom"/>
</dbReference>
<dbReference type="Gene3D" id="1.10.1200.10">
    <property type="entry name" value="ACP-like"/>
    <property type="match status" value="5"/>
</dbReference>
<dbReference type="OrthoDB" id="139272at2"/>